<dbReference type="Pfam" id="PF18735">
    <property type="entry name" value="HEPN_RiboL-PSP"/>
    <property type="match status" value="1"/>
</dbReference>
<organism evidence="2 3">
    <name type="scientific">Phormidesmis priestleyi</name>
    <dbReference type="NCBI Taxonomy" id="268141"/>
    <lineage>
        <taxon>Bacteria</taxon>
        <taxon>Bacillati</taxon>
        <taxon>Cyanobacteriota</taxon>
        <taxon>Cyanophyceae</taxon>
        <taxon>Leptolyngbyales</taxon>
        <taxon>Leptolyngbyaceae</taxon>
        <taxon>Phormidesmis</taxon>
    </lineage>
</organism>
<dbReference type="EMBL" id="QBMP01000028">
    <property type="protein sequence ID" value="PZO58698.1"/>
    <property type="molecule type" value="Genomic_DNA"/>
</dbReference>
<gene>
    <name evidence="2" type="ORF">DCF15_04495</name>
</gene>
<protein>
    <recommendedName>
        <fullName evidence="1">RiboL-PSP-HEPN domain-containing protein</fullName>
    </recommendedName>
</protein>
<reference evidence="3" key="1">
    <citation type="submission" date="2018-04" db="EMBL/GenBank/DDBJ databases">
        <authorList>
            <person name="Cornet L."/>
        </authorList>
    </citation>
    <scope>NUCLEOTIDE SEQUENCE [LARGE SCALE GENOMIC DNA]</scope>
</reference>
<sequence>MSTFVNYLVNSIEDQWKEVDVLIERSAEERDTNPTLYSALCRASIVLMVAHLEGFTKEVARAILDDANQFSSFRKAPYPIQATFCKTFTGANKEDSRRTKELIDLLCGLETKLSLEPFLIERARGNSKNPSPRVIDKICANFGVSYFFSRIENSQLDIIFSGVRSDTEALLEKLTNHTSVGTEVYPYSMNVSEFGIDASDHGGGRRTNTFWMTFLDQLLESRNGIAHGSSTTNSLSVGELIEFRNKVAVLQHALVLVLCHEALPKEARAC</sequence>
<dbReference type="Proteomes" id="UP000249794">
    <property type="component" value="Unassembled WGS sequence"/>
</dbReference>
<dbReference type="AlphaFoldDB" id="A0A2W4ZUW8"/>
<comment type="caution">
    <text evidence="2">The sequence shown here is derived from an EMBL/GenBank/DDBJ whole genome shotgun (WGS) entry which is preliminary data.</text>
</comment>
<feature type="domain" description="RiboL-PSP-HEPN" evidence="1">
    <location>
        <begin position="29"/>
        <end position="259"/>
    </location>
</feature>
<reference evidence="2 3" key="2">
    <citation type="submission" date="2018-06" db="EMBL/GenBank/DDBJ databases">
        <title>Metagenomic assembly of (sub)arctic Cyanobacteria and their associated microbiome from non-axenic cultures.</title>
        <authorList>
            <person name="Baurain D."/>
        </authorList>
    </citation>
    <scope>NUCLEOTIDE SEQUENCE [LARGE SCALE GENOMIC DNA]</scope>
    <source>
        <strain evidence="2">ULC027bin1</strain>
    </source>
</reference>
<evidence type="ECO:0000259" key="1">
    <source>
        <dbReference type="Pfam" id="PF18735"/>
    </source>
</evidence>
<proteinExistence type="predicted"/>
<accession>A0A2W4ZUW8</accession>
<evidence type="ECO:0000313" key="3">
    <source>
        <dbReference type="Proteomes" id="UP000249794"/>
    </source>
</evidence>
<dbReference type="InterPro" id="IPR041519">
    <property type="entry name" value="HEPN_RiboL-PSP"/>
</dbReference>
<evidence type="ECO:0000313" key="2">
    <source>
        <dbReference type="EMBL" id="PZO58698.1"/>
    </source>
</evidence>
<name>A0A2W4ZUW8_9CYAN</name>